<dbReference type="PANTHER" id="PTHR30136:SF24">
    <property type="entry name" value="HTH-TYPE TRANSCRIPTIONAL REPRESSOR ALLR"/>
    <property type="match status" value="1"/>
</dbReference>
<dbReference type="Pfam" id="PF09339">
    <property type="entry name" value="HTH_IclR"/>
    <property type="match status" value="1"/>
</dbReference>
<geneLocation type="plasmid" evidence="5">
    <name>pjcm18538 dna</name>
</geneLocation>
<dbReference type="Gene3D" id="3.30.450.40">
    <property type="match status" value="1"/>
</dbReference>
<feature type="domain" description="HTH iclR-type" evidence="3">
    <location>
        <begin position="8"/>
        <end position="68"/>
    </location>
</feature>
<dbReference type="PROSITE" id="PS51077">
    <property type="entry name" value="HTH_ICLR"/>
    <property type="match status" value="1"/>
</dbReference>
<accession>A0A7I7S284</accession>
<dbReference type="GO" id="GO:0003700">
    <property type="term" value="F:DNA-binding transcription factor activity"/>
    <property type="evidence" value="ECO:0007669"/>
    <property type="project" value="TreeGrafter"/>
</dbReference>
<name>A0A7I7S284_9MYCO</name>
<dbReference type="InterPro" id="IPR050707">
    <property type="entry name" value="HTH_MetabolicPath_Reg"/>
</dbReference>
<evidence type="ECO:0000313" key="4">
    <source>
        <dbReference type="EMBL" id="BBY50491.1"/>
    </source>
</evidence>
<dbReference type="InterPro" id="IPR036390">
    <property type="entry name" value="WH_DNA-bd_sf"/>
</dbReference>
<dbReference type="SUPFAM" id="SSF55781">
    <property type="entry name" value="GAF domain-like"/>
    <property type="match status" value="1"/>
</dbReference>
<dbReference type="KEGG" id="marz:MARA_39590"/>
<organism evidence="4 5">
    <name type="scientific">Mycolicibacterium arabiense</name>
    <dbReference type="NCBI Taxonomy" id="1286181"/>
    <lineage>
        <taxon>Bacteria</taxon>
        <taxon>Bacillati</taxon>
        <taxon>Actinomycetota</taxon>
        <taxon>Actinomycetes</taxon>
        <taxon>Mycobacteriales</taxon>
        <taxon>Mycobacteriaceae</taxon>
        <taxon>Mycolicibacterium</taxon>
    </lineage>
</organism>
<keyword evidence="5" id="KW-1185">Reference proteome</keyword>
<dbReference type="GO" id="GO:0003677">
    <property type="term" value="F:DNA binding"/>
    <property type="evidence" value="ECO:0007669"/>
    <property type="project" value="InterPro"/>
</dbReference>
<proteinExistence type="predicted"/>
<dbReference type="InterPro" id="IPR005471">
    <property type="entry name" value="Tscrpt_reg_IclR_N"/>
</dbReference>
<dbReference type="Proteomes" id="UP000467428">
    <property type="component" value="Chromosome"/>
</dbReference>
<dbReference type="InterPro" id="IPR036388">
    <property type="entry name" value="WH-like_DNA-bd_sf"/>
</dbReference>
<dbReference type="Gene3D" id="1.10.10.10">
    <property type="entry name" value="Winged helix-like DNA-binding domain superfamily/Winged helix DNA-binding domain"/>
    <property type="match status" value="1"/>
</dbReference>
<gene>
    <name evidence="4" type="ORF">MARA_39590</name>
</gene>
<evidence type="ECO:0000256" key="2">
    <source>
        <dbReference type="ARBA" id="ARBA00023163"/>
    </source>
</evidence>
<dbReference type="InterPro" id="IPR029016">
    <property type="entry name" value="GAF-like_dom_sf"/>
</dbReference>
<keyword evidence="1" id="KW-0805">Transcription regulation</keyword>
<dbReference type="AlphaFoldDB" id="A0A7I7S284"/>
<keyword evidence="2" id="KW-0804">Transcription</keyword>
<dbReference type="PANTHER" id="PTHR30136">
    <property type="entry name" value="HELIX-TURN-HELIX TRANSCRIPTIONAL REGULATOR, ICLR FAMILY"/>
    <property type="match status" value="1"/>
</dbReference>
<evidence type="ECO:0000313" key="5">
    <source>
        <dbReference type="Proteomes" id="UP000467428"/>
    </source>
</evidence>
<protein>
    <recommendedName>
        <fullName evidence="3">HTH iclR-type domain-containing protein</fullName>
    </recommendedName>
</protein>
<dbReference type="SUPFAM" id="SSF46785">
    <property type="entry name" value="Winged helix' DNA-binding domain"/>
    <property type="match status" value="1"/>
</dbReference>
<dbReference type="RefSeq" id="WP_163919982.1">
    <property type="nucleotide sequence ID" value="NZ_AP022593.1"/>
</dbReference>
<evidence type="ECO:0000259" key="3">
    <source>
        <dbReference type="PROSITE" id="PS51077"/>
    </source>
</evidence>
<dbReference type="EMBL" id="AP022593">
    <property type="protein sequence ID" value="BBY50491.1"/>
    <property type="molecule type" value="Genomic_DNA"/>
</dbReference>
<reference evidence="4 5" key="1">
    <citation type="journal article" date="2019" name="Emerg. Microbes Infect.">
        <title>Comprehensive subspecies identification of 175 nontuberculous mycobacteria species based on 7547 genomic profiles.</title>
        <authorList>
            <person name="Matsumoto Y."/>
            <person name="Kinjo T."/>
            <person name="Motooka D."/>
            <person name="Nabeya D."/>
            <person name="Jung N."/>
            <person name="Uechi K."/>
            <person name="Horii T."/>
            <person name="Iida T."/>
            <person name="Fujita J."/>
            <person name="Nakamura S."/>
        </authorList>
    </citation>
    <scope>NUCLEOTIDE SEQUENCE [LARGE SCALE GENOMIC DNA]</scope>
    <source>
        <strain evidence="4 5">JCM 18538</strain>
    </source>
</reference>
<sequence>MGIDAPRSPAVHRGAKILDAVSSGTANTPAELSARIGLPKSSIADLLGTLQDVGLVARGASGDLRAGGRWPSLSDPAAVVHRVFRACATTELDGHTVSLIQLFGDRVIFVDVHPGRQPLPLTPRPGQRASAADCAGAAAILASMPLPEATWMIEAAADHLGLGDDEIRATLALRPARRRRVYESRSVTIGRQFACAVKGTRLALTMHVPDHLGESASRKATSALYAAANDY</sequence>
<dbReference type="GO" id="GO:0045892">
    <property type="term" value="P:negative regulation of DNA-templated transcription"/>
    <property type="evidence" value="ECO:0007669"/>
    <property type="project" value="TreeGrafter"/>
</dbReference>
<evidence type="ECO:0000256" key="1">
    <source>
        <dbReference type="ARBA" id="ARBA00023015"/>
    </source>
</evidence>